<comment type="caution">
    <text evidence="2">The sequence shown here is derived from an EMBL/GenBank/DDBJ whole genome shotgun (WGS) entry which is preliminary data.</text>
</comment>
<proteinExistence type="predicted"/>
<evidence type="ECO:0000313" key="3">
    <source>
        <dbReference type="Proteomes" id="UP001208570"/>
    </source>
</evidence>
<reference evidence="2" key="1">
    <citation type="journal article" date="2023" name="Mol. Biol. Evol.">
        <title>Third-Generation Sequencing Reveals the Adaptive Role of the Epigenome in Three Deep-Sea Polychaetes.</title>
        <authorList>
            <person name="Perez M."/>
            <person name="Aroh O."/>
            <person name="Sun Y."/>
            <person name="Lan Y."/>
            <person name="Juniper S.K."/>
            <person name="Young C.R."/>
            <person name="Angers B."/>
            <person name="Qian P.Y."/>
        </authorList>
    </citation>
    <scope>NUCLEOTIDE SEQUENCE</scope>
    <source>
        <strain evidence="2">P08H-3</strain>
    </source>
</reference>
<dbReference type="AlphaFoldDB" id="A0AAD9JMV8"/>
<feature type="compositionally biased region" description="Low complexity" evidence="1">
    <location>
        <begin position="46"/>
        <end position="57"/>
    </location>
</feature>
<evidence type="ECO:0000256" key="1">
    <source>
        <dbReference type="SAM" id="MobiDB-lite"/>
    </source>
</evidence>
<gene>
    <name evidence="2" type="ORF">LSH36_235g01033</name>
</gene>
<feature type="region of interest" description="Disordered" evidence="1">
    <location>
        <begin position="39"/>
        <end position="64"/>
    </location>
</feature>
<evidence type="ECO:0000313" key="2">
    <source>
        <dbReference type="EMBL" id="KAK2155627.1"/>
    </source>
</evidence>
<accession>A0AAD9JMV8</accession>
<dbReference type="EMBL" id="JAODUP010000235">
    <property type="protein sequence ID" value="KAK2155627.1"/>
    <property type="molecule type" value="Genomic_DNA"/>
</dbReference>
<sequence>MALIRNSNKIIYSEPTIYMMASIPCGTYQASHIHAHMRRQRARHLSANSTDSAASDTQPAPLLNLPNTAAQINGQVSVRERMERVCQWIGSSVKKLRLPFEENTSNRMTRISDSSLGSVSVTSQASVIHSES</sequence>
<protein>
    <submittedName>
        <fullName evidence="2">Uncharacterized protein</fullName>
    </submittedName>
</protein>
<organism evidence="2 3">
    <name type="scientific">Paralvinella palmiformis</name>
    <dbReference type="NCBI Taxonomy" id="53620"/>
    <lineage>
        <taxon>Eukaryota</taxon>
        <taxon>Metazoa</taxon>
        <taxon>Spiralia</taxon>
        <taxon>Lophotrochozoa</taxon>
        <taxon>Annelida</taxon>
        <taxon>Polychaeta</taxon>
        <taxon>Sedentaria</taxon>
        <taxon>Canalipalpata</taxon>
        <taxon>Terebellida</taxon>
        <taxon>Terebelliformia</taxon>
        <taxon>Alvinellidae</taxon>
        <taxon>Paralvinella</taxon>
    </lineage>
</organism>
<name>A0AAD9JMV8_9ANNE</name>
<keyword evidence="3" id="KW-1185">Reference proteome</keyword>
<dbReference type="Proteomes" id="UP001208570">
    <property type="component" value="Unassembled WGS sequence"/>
</dbReference>